<dbReference type="Gene3D" id="3.30.70.270">
    <property type="match status" value="1"/>
</dbReference>
<dbReference type="InterPro" id="IPR036397">
    <property type="entry name" value="RNaseH_sf"/>
</dbReference>
<keyword evidence="3" id="KW-1185">Reference proteome</keyword>
<dbReference type="Gene3D" id="3.10.10.10">
    <property type="entry name" value="HIV Type 1 Reverse Transcriptase, subunit A, domain 1"/>
    <property type="match status" value="1"/>
</dbReference>
<dbReference type="GO" id="GO:0071897">
    <property type="term" value="P:DNA biosynthetic process"/>
    <property type="evidence" value="ECO:0007669"/>
    <property type="project" value="UniProtKB-ARBA"/>
</dbReference>
<dbReference type="PANTHER" id="PTHR37984:SF5">
    <property type="entry name" value="PROTEIN NYNRIN-LIKE"/>
    <property type="match status" value="1"/>
</dbReference>
<dbReference type="Pfam" id="PF23088">
    <property type="entry name" value="DUF7047"/>
    <property type="match status" value="1"/>
</dbReference>
<dbReference type="Proteomes" id="UP000440578">
    <property type="component" value="Unassembled WGS sequence"/>
</dbReference>
<dbReference type="Pfam" id="PF00078">
    <property type="entry name" value="RVT_1"/>
    <property type="match status" value="1"/>
</dbReference>
<accession>A0A6A4VR48</accession>
<dbReference type="AlphaFoldDB" id="A0A6A4VR48"/>
<dbReference type="InterPro" id="IPR001584">
    <property type="entry name" value="Integrase_cat-core"/>
</dbReference>
<dbReference type="SUPFAM" id="SSF56672">
    <property type="entry name" value="DNA/RNA polymerases"/>
    <property type="match status" value="1"/>
</dbReference>
<reference evidence="2 3" key="1">
    <citation type="submission" date="2019-07" db="EMBL/GenBank/DDBJ databases">
        <title>Draft genome assembly of a fouling barnacle, Amphibalanus amphitrite (Darwin, 1854): The first reference genome for Thecostraca.</title>
        <authorList>
            <person name="Kim W."/>
        </authorList>
    </citation>
    <scope>NUCLEOTIDE SEQUENCE [LARGE SCALE GENOMIC DNA]</scope>
    <source>
        <strain evidence="2">SNU_AA5</strain>
        <tissue evidence="2">Soma without cirri and trophi</tissue>
    </source>
</reference>
<dbReference type="PROSITE" id="PS50994">
    <property type="entry name" value="INTEGRASE"/>
    <property type="match status" value="1"/>
</dbReference>
<dbReference type="OrthoDB" id="6376096at2759"/>
<dbReference type="GO" id="GO:0042575">
    <property type="term" value="C:DNA polymerase complex"/>
    <property type="evidence" value="ECO:0007669"/>
    <property type="project" value="UniProtKB-ARBA"/>
</dbReference>
<name>A0A6A4VR48_AMPAM</name>
<evidence type="ECO:0000259" key="1">
    <source>
        <dbReference type="PROSITE" id="PS50994"/>
    </source>
</evidence>
<dbReference type="InterPro" id="IPR055475">
    <property type="entry name" value="DUF7047"/>
</dbReference>
<protein>
    <recommendedName>
        <fullName evidence="1">Integrase catalytic domain-containing protein</fullName>
    </recommendedName>
</protein>
<feature type="domain" description="Integrase catalytic" evidence="1">
    <location>
        <begin position="688"/>
        <end position="805"/>
    </location>
</feature>
<dbReference type="Gene3D" id="3.30.420.10">
    <property type="entry name" value="Ribonuclease H-like superfamily/Ribonuclease H"/>
    <property type="match status" value="1"/>
</dbReference>
<dbReference type="InterPro" id="IPR012337">
    <property type="entry name" value="RNaseH-like_sf"/>
</dbReference>
<dbReference type="InterPro" id="IPR043502">
    <property type="entry name" value="DNA/RNA_pol_sf"/>
</dbReference>
<gene>
    <name evidence="2" type="ORF">FJT64_008377</name>
</gene>
<dbReference type="GO" id="GO:0015074">
    <property type="term" value="P:DNA integration"/>
    <property type="evidence" value="ECO:0007669"/>
    <property type="project" value="InterPro"/>
</dbReference>
<organism evidence="2 3">
    <name type="scientific">Amphibalanus amphitrite</name>
    <name type="common">Striped barnacle</name>
    <name type="synonym">Balanus amphitrite</name>
    <dbReference type="NCBI Taxonomy" id="1232801"/>
    <lineage>
        <taxon>Eukaryota</taxon>
        <taxon>Metazoa</taxon>
        <taxon>Ecdysozoa</taxon>
        <taxon>Arthropoda</taxon>
        <taxon>Crustacea</taxon>
        <taxon>Multicrustacea</taxon>
        <taxon>Cirripedia</taxon>
        <taxon>Thoracica</taxon>
        <taxon>Thoracicalcarea</taxon>
        <taxon>Balanomorpha</taxon>
        <taxon>Balanoidea</taxon>
        <taxon>Balanidae</taxon>
        <taxon>Amphibalaninae</taxon>
        <taxon>Amphibalanus</taxon>
    </lineage>
</organism>
<dbReference type="PANTHER" id="PTHR37984">
    <property type="entry name" value="PROTEIN CBG26694"/>
    <property type="match status" value="1"/>
</dbReference>
<evidence type="ECO:0000313" key="3">
    <source>
        <dbReference type="Proteomes" id="UP000440578"/>
    </source>
</evidence>
<dbReference type="InterPro" id="IPR050951">
    <property type="entry name" value="Retrovirus_Pol_polyprotein"/>
</dbReference>
<proteinExistence type="predicted"/>
<sequence>MSVTWPAAAAAASHLSSSGAPSQSPGRQRPAAPVVLPPLPFDVRLIPEYDGSTDVVEWFGRTEMLCRLRGVPVESVLPLRLSGGAFAVWSQLPAHSQSSLVAVRGALYAAFALDQHAAYEAFSARRLRPGESADVFLADLRRLAALFGGLPERALTCAFVAGLPDDVRQTIRAGSKAEGLDLTTIVWRPRQVRVTTISGGQLECCGVGAVVVEAPTGHRGTLETVVVEKRPLGVDMVLGIAGVSALGGVTVLSPSEVRFCGAVCSEPLGVDAPDFRVCFDSAERRWTVAWKWRDGEGPECLTNTVAQYTVPSAARREYDAELDAWIAQGWLVPYDEDRHGAAKGLVPLMAVQQSNKAKVRPVMDYRELNGFVSAHTADADVCADQLRKWRRHGANVAVIDLKRAYLQVHVEERLWPYQTVMVRGQRFCLTRLGFGLNTAPQIMKAVVRSVLEQDPDVQRAVLPYVDDLLVNEDVLSADSVVAHFEKFGLNCKPPERAASGARLLGLRVQAEGGKLQWTRDNAVGAPPAPVTRRAVFSWCGRLVAHLPVCGWLRPAVAWLKRRVNQMTRAWDDVTDDAALRAQLDYVAGRLNGDDPARGTCAAVVSEPPPLAGAAAGRADGGTADELRAAVCQSHDRAGHPGVRRTLYFARRDVSRDVTRAMARAVVENCDACRSIDPAPVRWRHGSLGVSVPWQRISIDVTHHRGQNYLTVIDCGPSRFCVWRSLRRANAIEIVGHLEQLFLERGAPEEILTDNVTVFRGLLASRRAAPTRAMPPGSALTAALTSQVAHIAFQPPTQTGVIQVRG</sequence>
<dbReference type="SUPFAM" id="SSF53098">
    <property type="entry name" value="Ribonuclease H-like"/>
    <property type="match status" value="1"/>
</dbReference>
<dbReference type="GO" id="GO:0003676">
    <property type="term" value="F:nucleic acid binding"/>
    <property type="evidence" value="ECO:0007669"/>
    <property type="project" value="InterPro"/>
</dbReference>
<dbReference type="InterPro" id="IPR043128">
    <property type="entry name" value="Rev_trsase/Diguanyl_cyclase"/>
</dbReference>
<dbReference type="EMBL" id="VIIS01001716">
    <property type="protein sequence ID" value="KAF0293890.1"/>
    <property type="molecule type" value="Genomic_DNA"/>
</dbReference>
<evidence type="ECO:0000313" key="2">
    <source>
        <dbReference type="EMBL" id="KAF0293890.1"/>
    </source>
</evidence>
<comment type="caution">
    <text evidence="2">The sequence shown here is derived from an EMBL/GenBank/DDBJ whole genome shotgun (WGS) entry which is preliminary data.</text>
</comment>
<dbReference type="InterPro" id="IPR000477">
    <property type="entry name" value="RT_dom"/>
</dbReference>